<evidence type="ECO:0000313" key="3">
    <source>
        <dbReference type="EMBL" id="GAA4340152.1"/>
    </source>
</evidence>
<proteinExistence type="predicted"/>
<reference evidence="4" key="1">
    <citation type="journal article" date="2019" name="Int. J. Syst. Evol. Microbiol.">
        <title>The Global Catalogue of Microorganisms (GCM) 10K type strain sequencing project: providing services to taxonomists for standard genome sequencing and annotation.</title>
        <authorList>
            <consortium name="The Broad Institute Genomics Platform"/>
            <consortium name="The Broad Institute Genome Sequencing Center for Infectious Disease"/>
            <person name="Wu L."/>
            <person name="Ma J."/>
        </authorList>
    </citation>
    <scope>NUCLEOTIDE SEQUENCE [LARGE SCALE GENOMIC DNA]</scope>
    <source>
        <strain evidence="4">JCM 17666</strain>
    </source>
</reference>
<dbReference type="Pfam" id="PF08450">
    <property type="entry name" value="SGL"/>
    <property type="match status" value="1"/>
</dbReference>
<dbReference type="InterPro" id="IPR051262">
    <property type="entry name" value="SMP-30/CGR1_Lactonase"/>
</dbReference>
<gene>
    <name evidence="3" type="ORF">GCM10023144_39490</name>
</gene>
<comment type="caution">
    <text evidence="3">The sequence shown here is derived from an EMBL/GenBank/DDBJ whole genome shotgun (WGS) entry which is preliminary data.</text>
</comment>
<dbReference type="InterPro" id="IPR005511">
    <property type="entry name" value="SMP-30"/>
</dbReference>
<name>A0ABP8HJA6_9BURK</name>
<dbReference type="Gene3D" id="2.120.10.30">
    <property type="entry name" value="TolB, C-terminal domain"/>
    <property type="match status" value="1"/>
</dbReference>
<evidence type="ECO:0000313" key="4">
    <source>
        <dbReference type="Proteomes" id="UP001501671"/>
    </source>
</evidence>
<protein>
    <submittedName>
        <fullName evidence="3">SMP-30/gluconolactonase/LRE family protein</fullName>
    </submittedName>
</protein>
<dbReference type="Proteomes" id="UP001501671">
    <property type="component" value="Unassembled WGS sequence"/>
</dbReference>
<organism evidence="3 4">
    <name type="scientific">Pigmentiphaga soli</name>
    <dbReference type="NCBI Taxonomy" id="1007095"/>
    <lineage>
        <taxon>Bacteria</taxon>
        <taxon>Pseudomonadati</taxon>
        <taxon>Pseudomonadota</taxon>
        <taxon>Betaproteobacteria</taxon>
        <taxon>Burkholderiales</taxon>
        <taxon>Alcaligenaceae</taxon>
        <taxon>Pigmentiphaga</taxon>
    </lineage>
</organism>
<keyword evidence="1" id="KW-0378">Hydrolase</keyword>
<dbReference type="PANTHER" id="PTHR47572:SF4">
    <property type="entry name" value="LACTONASE DRP35"/>
    <property type="match status" value="1"/>
</dbReference>
<dbReference type="RefSeq" id="WP_345251613.1">
    <property type="nucleotide sequence ID" value="NZ_BAABFO010000024.1"/>
</dbReference>
<dbReference type="SUPFAM" id="SSF63829">
    <property type="entry name" value="Calcium-dependent phosphotriesterase"/>
    <property type="match status" value="1"/>
</dbReference>
<dbReference type="PANTHER" id="PTHR47572">
    <property type="entry name" value="LIPOPROTEIN-RELATED"/>
    <property type="match status" value="1"/>
</dbReference>
<dbReference type="EMBL" id="BAABFO010000024">
    <property type="protein sequence ID" value="GAA4340152.1"/>
    <property type="molecule type" value="Genomic_DNA"/>
</dbReference>
<dbReference type="PRINTS" id="PR01790">
    <property type="entry name" value="SMP30FAMILY"/>
</dbReference>
<dbReference type="InterPro" id="IPR013658">
    <property type="entry name" value="SGL"/>
</dbReference>
<evidence type="ECO:0000256" key="1">
    <source>
        <dbReference type="ARBA" id="ARBA00022801"/>
    </source>
</evidence>
<evidence type="ECO:0000259" key="2">
    <source>
        <dbReference type="Pfam" id="PF08450"/>
    </source>
</evidence>
<accession>A0ABP8HJA6</accession>
<sequence length="302" mass="33019">MSPDFEILNYARFRPNVVATARIERLCTDLLWGEGPVYFADGDYLLFSDIPNNRIMKWVPGLGATVHRQPSNFANGNARDRQGRLITCESGSRRVTRTEYDGSVTVLADKFEGKRLNSPNDVVVRSNGEVWFTDPVYGIVSDYTGDKAESEIGRNYVFCLDPDTGALSVGTDEITLPNGLAFSPDERFLYVADSGATHDPAGAHHIVRFEVSGRRLRDGQVFATVSPGIADGFKVDSEGNVWTSAADGVHCYAADGELIGRIRFPETVTNLAFGGRKRSRLYVTTASGLYTVFVGTSSALPL</sequence>
<feature type="domain" description="SMP-30/Gluconolactonase/LRE-like region" evidence="2">
    <location>
        <begin position="32"/>
        <end position="286"/>
    </location>
</feature>
<keyword evidence="4" id="KW-1185">Reference proteome</keyword>
<dbReference type="InterPro" id="IPR011042">
    <property type="entry name" value="6-blade_b-propeller_TolB-like"/>
</dbReference>